<evidence type="ECO:0000313" key="9">
    <source>
        <dbReference type="EMBL" id="PIA47120.1"/>
    </source>
</evidence>
<dbReference type="AlphaFoldDB" id="A0A2G5DUE0"/>
<dbReference type="Proteomes" id="UP000230069">
    <property type="component" value="Unassembled WGS sequence"/>
</dbReference>
<evidence type="ECO:0000256" key="3">
    <source>
        <dbReference type="ARBA" id="ARBA00022989"/>
    </source>
</evidence>
<sequence length="635" mass="69882">MMNALALFLVLTSIGAGFFSPRAEKQNNINNNINNNKREDLIVKEANRVILVEYEREASPRDSPPSQPDKLSMASDVLDNTKKKFEEASSVLPNLGQGISDDSSPSNEHQHHYNAKELICDAYGKCKHKLAGVFGKAKEAAVEKAHDVEDVRESAIGKTKEAYDKAKESMGEEEEKTKEAVGKAKENVFESGSKAMGKAKEVWGTGKAKETGDMTMGVSKEGLTRAGECISDLAHEVVQKKKKATKKVLETVGVPEELTNEIIVKEKQAGKKALEVGEAAMWKTKEAFESVLEKGNEFKEFVAKKVHQLDETREKSVEKTKEGVGKAKATVYETGEMAMEKAREGFAKAGESVHGKTQELKETEDKLRDNMWNIGKDVKKGHDAIWDHRSIHNKVSGLFKEGSRNFSIIYGRGREAVFDAAKHAVSDEVVHPTLAVLHLLGLATAYGLSMWVTFVSSYVLAGILPKQQFGMVQSKIYPVYFKALLGSIGCSLIAYILRHPQWGLNTFQAHNMMACLGLVLFNLLCLEPQATKVMFDKMKLEKEEGRGTTAEQQDVGEPAASTTTPRATPGEGIPDGIPGEPSAKRVEEPEGVTCQLRELNKRLEKLNTISSLLNVVTLMSVTWQLVYLGRGLLVA</sequence>
<gene>
    <name evidence="9" type="ORF">AQUCO_01400073v1</name>
</gene>
<reference evidence="9 10" key="1">
    <citation type="submission" date="2017-09" db="EMBL/GenBank/DDBJ databases">
        <title>WGS assembly of Aquilegia coerulea Goldsmith.</title>
        <authorList>
            <person name="Hodges S."/>
            <person name="Kramer E."/>
            <person name="Nordborg M."/>
            <person name="Tomkins J."/>
            <person name="Borevitz J."/>
            <person name="Derieg N."/>
            <person name="Yan J."/>
            <person name="Mihaltcheva S."/>
            <person name="Hayes R.D."/>
            <person name="Rokhsar D."/>
        </authorList>
    </citation>
    <scope>NUCLEOTIDE SEQUENCE [LARGE SCALE GENOMIC DNA]</scope>
    <source>
        <strain evidence="10">cv. Goldsmith</strain>
    </source>
</reference>
<evidence type="ECO:0000256" key="4">
    <source>
        <dbReference type="ARBA" id="ARBA00023136"/>
    </source>
</evidence>
<dbReference type="FunCoup" id="A0A2G5DUE0">
    <property type="interactions" value="96"/>
</dbReference>
<dbReference type="GO" id="GO:0016020">
    <property type="term" value="C:membrane"/>
    <property type="evidence" value="ECO:0007669"/>
    <property type="project" value="UniProtKB-SubCell"/>
</dbReference>
<feature type="compositionally biased region" description="Low complexity" evidence="5">
    <location>
        <begin position="558"/>
        <end position="581"/>
    </location>
</feature>
<feature type="transmembrane region" description="Helical" evidence="6">
    <location>
        <begin position="436"/>
        <end position="464"/>
    </location>
</feature>
<feature type="chain" id="PRO_5013781079" description="TMEM205-like domain-containing protein" evidence="7">
    <location>
        <begin position="18"/>
        <end position="635"/>
    </location>
</feature>
<feature type="transmembrane region" description="Helical" evidence="6">
    <location>
        <begin position="509"/>
        <end position="526"/>
    </location>
</feature>
<organism evidence="9 10">
    <name type="scientific">Aquilegia coerulea</name>
    <name type="common">Rocky mountain columbine</name>
    <dbReference type="NCBI Taxonomy" id="218851"/>
    <lineage>
        <taxon>Eukaryota</taxon>
        <taxon>Viridiplantae</taxon>
        <taxon>Streptophyta</taxon>
        <taxon>Embryophyta</taxon>
        <taxon>Tracheophyta</taxon>
        <taxon>Spermatophyta</taxon>
        <taxon>Magnoliopsida</taxon>
        <taxon>Ranunculales</taxon>
        <taxon>Ranunculaceae</taxon>
        <taxon>Thalictroideae</taxon>
        <taxon>Aquilegia</taxon>
    </lineage>
</organism>
<proteinExistence type="predicted"/>
<dbReference type="PANTHER" id="PTHR47652:SF3">
    <property type="entry name" value="MITOCHONDRIAL IMPORT INNER MEMBRANE TRANSLOCASE SUBUNIT TIM44"/>
    <property type="match status" value="1"/>
</dbReference>
<keyword evidence="4 6" id="KW-0472">Membrane</keyword>
<feature type="signal peptide" evidence="7">
    <location>
        <begin position="1"/>
        <end position="17"/>
    </location>
</feature>
<evidence type="ECO:0000256" key="7">
    <source>
        <dbReference type="SAM" id="SignalP"/>
    </source>
</evidence>
<dbReference type="InterPro" id="IPR025423">
    <property type="entry name" value="TMEM205-like"/>
</dbReference>
<comment type="subcellular location">
    <subcellularLocation>
        <location evidence="1">Membrane</location>
    </subcellularLocation>
</comment>
<feature type="region of interest" description="Disordered" evidence="5">
    <location>
        <begin position="544"/>
        <end position="590"/>
    </location>
</feature>
<protein>
    <recommendedName>
        <fullName evidence="8">TMEM205-like domain-containing protein</fullName>
    </recommendedName>
</protein>
<evidence type="ECO:0000256" key="2">
    <source>
        <dbReference type="ARBA" id="ARBA00022692"/>
    </source>
</evidence>
<accession>A0A2G5DUE0</accession>
<dbReference type="InParanoid" id="A0A2G5DUE0"/>
<evidence type="ECO:0000256" key="1">
    <source>
        <dbReference type="ARBA" id="ARBA00004370"/>
    </source>
</evidence>
<evidence type="ECO:0000256" key="6">
    <source>
        <dbReference type="SAM" id="Phobius"/>
    </source>
</evidence>
<dbReference type="EMBL" id="KZ305031">
    <property type="protein sequence ID" value="PIA47120.1"/>
    <property type="molecule type" value="Genomic_DNA"/>
</dbReference>
<keyword evidence="3 6" id="KW-1133">Transmembrane helix</keyword>
<keyword evidence="10" id="KW-1185">Reference proteome</keyword>
<evidence type="ECO:0000256" key="5">
    <source>
        <dbReference type="SAM" id="MobiDB-lite"/>
    </source>
</evidence>
<evidence type="ECO:0000259" key="8">
    <source>
        <dbReference type="Pfam" id="PF13664"/>
    </source>
</evidence>
<keyword evidence="7" id="KW-0732">Signal</keyword>
<name>A0A2G5DUE0_AQUCA</name>
<keyword evidence="2 6" id="KW-0812">Transmembrane</keyword>
<feature type="transmembrane region" description="Helical" evidence="6">
    <location>
        <begin position="606"/>
        <end position="626"/>
    </location>
</feature>
<dbReference type="OrthoDB" id="1641132at2759"/>
<feature type="region of interest" description="Disordered" evidence="5">
    <location>
        <begin position="89"/>
        <end position="110"/>
    </location>
</feature>
<feature type="transmembrane region" description="Helical" evidence="6">
    <location>
        <begin position="476"/>
        <end position="497"/>
    </location>
</feature>
<dbReference type="Pfam" id="PF13664">
    <property type="entry name" value="DUF4149"/>
    <property type="match status" value="1"/>
</dbReference>
<dbReference type="PANTHER" id="PTHR47652">
    <property type="entry name" value="MITOCHONDRIAL IMPORT INNER MEMBRANE TRANSLOCASE SUBUNIT TIM44"/>
    <property type="match status" value="1"/>
</dbReference>
<evidence type="ECO:0000313" key="10">
    <source>
        <dbReference type="Proteomes" id="UP000230069"/>
    </source>
</evidence>
<feature type="domain" description="TMEM205-like" evidence="8">
    <location>
        <begin position="440"/>
        <end position="537"/>
    </location>
</feature>